<dbReference type="EMBL" id="CAJGYO010000001">
    <property type="protein sequence ID" value="CAD6206437.1"/>
    <property type="molecule type" value="Genomic_DNA"/>
</dbReference>
<feature type="chain" id="PRO_5032467811" description="CCHC-type domain-containing protein" evidence="2">
    <location>
        <begin position="27"/>
        <end position="452"/>
    </location>
</feature>
<feature type="region of interest" description="Disordered" evidence="1">
    <location>
        <begin position="285"/>
        <end position="323"/>
    </location>
</feature>
<evidence type="ECO:0000256" key="2">
    <source>
        <dbReference type="SAM" id="SignalP"/>
    </source>
</evidence>
<evidence type="ECO:0000313" key="3">
    <source>
        <dbReference type="EMBL" id="CAD6206437.1"/>
    </source>
</evidence>
<keyword evidence="2" id="KW-0732">Signal</keyword>
<evidence type="ECO:0008006" key="5">
    <source>
        <dbReference type="Google" id="ProtNLM"/>
    </source>
</evidence>
<dbReference type="Proteomes" id="UP000604825">
    <property type="component" value="Unassembled WGS sequence"/>
</dbReference>
<evidence type="ECO:0000256" key="1">
    <source>
        <dbReference type="SAM" id="MobiDB-lite"/>
    </source>
</evidence>
<comment type="caution">
    <text evidence="3">The sequence shown here is derived from an EMBL/GenBank/DDBJ whole genome shotgun (WGS) entry which is preliminary data.</text>
</comment>
<keyword evidence="4" id="KW-1185">Reference proteome</keyword>
<proteinExistence type="predicted"/>
<organism evidence="3 4">
    <name type="scientific">Miscanthus lutarioriparius</name>
    <dbReference type="NCBI Taxonomy" id="422564"/>
    <lineage>
        <taxon>Eukaryota</taxon>
        <taxon>Viridiplantae</taxon>
        <taxon>Streptophyta</taxon>
        <taxon>Embryophyta</taxon>
        <taxon>Tracheophyta</taxon>
        <taxon>Spermatophyta</taxon>
        <taxon>Magnoliopsida</taxon>
        <taxon>Liliopsida</taxon>
        <taxon>Poales</taxon>
        <taxon>Poaceae</taxon>
        <taxon>PACMAD clade</taxon>
        <taxon>Panicoideae</taxon>
        <taxon>Andropogonodae</taxon>
        <taxon>Andropogoneae</taxon>
        <taxon>Saccharinae</taxon>
        <taxon>Miscanthus</taxon>
    </lineage>
</organism>
<evidence type="ECO:0000313" key="4">
    <source>
        <dbReference type="Proteomes" id="UP000604825"/>
    </source>
</evidence>
<dbReference type="AlphaFoldDB" id="A0A811MHD8"/>
<name>A0A811MHD8_9POAL</name>
<accession>A0A811MHD8</accession>
<sequence>MGLSPTFPHIRGLGWLLCITARACHGGRFVRAAFPGGSTNTSWRGSSSSIHSWKTSFSGLPSRIVTSGNIGANTPWRVVSCKTPWRVVSCRRNQSLTKNSRYGTTRTSISQPASVAATSLSKTGLHSHSLQETQFGETWVQDPLVEDLLNRPLGCNEVLLDPPSKLQCSPASRVEADLHQAPSRLSYQEKGKWKESNLDSKRHFGERKCSSAYGSYGERQRATTTRISQFFGETSRAAAAATKGFQETQWIETYNHLILVEKNHVRVAFCNRLTRCWRCLGEGHKASACQGDSEPSSQLLNRRRRQENHDHLDESLQEKGPQHFRRASSPMFWYSDDRDPAHTMMKPMGEQSNKRTLPKHVTFATPLTQIMGDKAKLIIEDNSYNLMENSFTTLAPGPSIYSCDPMLFESLITRTQIINPQPLMMSPTRSSGKKLQAMFDAAASQDRTLLSN</sequence>
<protein>
    <recommendedName>
        <fullName evidence="5">CCHC-type domain-containing protein</fullName>
    </recommendedName>
</protein>
<reference evidence="3" key="1">
    <citation type="submission" date="2020-10" db="EMBL/GenBank/DDBJ databases">
        <authorList>
            <person name="Han B."/>
            <person name="Lu T."/>
            <person name="Zhao Q."/>
            <person name="Huang X."/>
            <person name="Zhao Y."/>
        </authorList>
    </citation>
    <scope>NUCLEOTIDE SEQUENCE</scope>
</reference>
<gene>
    <name evidence="3" type="ORF">NCGR_LOCUS4143</name>
</gene>
<feature type="compositionally biased region" description="Basic and acidic residues" evidence="1">
    <location>
        <begin position="307"/>
        <end position="321"/>
    </location>
</feature>
<feature type="signal peptide" evidence="2">
    <location>
        <begin position="1"/>
        <end position="26"/>
    </location>
</feature>